<accession>A0A934JWW8</accession>
<comment type="caution">
    <text evidence="1">The sequence shown here is derived from an EMBL/GenBank/DDBJ whole genome shotgun (WGS) entry which is preliminary data.</text>
</comment>
<evidence type="ECO:0000313" key="1">
    <source>
        <dbReference type="EMBL" id="MBJ7597296.1"/>
    </source>
</evidence>
<evidence type="ECO:0000313" key="2">
    <source>
        <dbReference type="Proteomes" id="UP000612893"/>
    </source>
</evidence>
<keyword evidence="2" id="KW-1185">Reference proteome</keyword>
<gene>
    <name evidence="1" type="ORF">JF922_04315</name>
</gene>
<protein>
    <submittedName>
        <fullName evidence="1">Uncharacterized protein</fullName>
    </submittedName>
</protein>
<organism evidence="1 2">
    <name type="scientific">Candidatus Nephthysia bennettiae</name>
    <dbReference type="NCBI Taxonomy" id="3127016"/>
    <lineage>
        <taxon>Bacteria</taxon>
        <taxon>Bacillati</taxon>
        <taxon>Candidatus Dormiibacterota</taxon>
        <taxon>Candidatus Dormibacteria</taxon>
        <taxon>Candidatus Dormibacterales</taxon>
        <taxon>Candidatus Dormibacteraceae</taxon>
        <taxon>Candidatus Nephthysia</taxon>
    </lineage>
</organism>
<dbReference type="AlphaFoldDB" id="A0A934JWW8"/>
<dbReference type="RefSeq" id="WP_338199413.1">
    <property type="nucleotide sequence ID" value="NZ_JAEKNR010000050.1"/>
</dbReference>
<sequence>MLGKMALFGLGYMLGTRAGRQRYEELVGGAKDFFRGDEIATALGFMRGAVWILRQRGRGVSRRPGF</sequence>
<reference evidence="1" key="1">
    <citation type="submission" date="2020-10" db="EMBL/GenBank/DDBJ databases">
        <title>Ca. Dormibacterota MAGs.</title>
        <authorList>
            <person name="Montgomery K."/>
        </authorList>
    </citation>
    <scope>NUCLEOTIDE SEQUENCE [LARGE SCALE GENOMIC DNA]</scope>
    <source>
        <strain evidence="1">SC8812_S17_10</strain>
    </source>
</reference>
<dbReference type="Proteomes" id="UP000612893">
    <property type="component" value="Unassembled WGS sequence"/>
</dbReference>
<name>A0A934JWW8_9BACT</name>
<proteinExistence type="predicted"/>
<dbReference type="EMBL" id="JAEKNR010000050">
    <property type="protein sequence ID" value="MBJ7597296.1"/>
    <property type="molecule type" value="Genomic_DNA"/>
</dbReference>